<evidence type="ECO:0000313" key="2">
    <source>
        <dbReference type="EMBL" id="KAF2083709.1"/>
    </source>
</evidence>
<feature type="region of interest" description="Disordered" evidence="1">
    <location>
        <begin position="305"/>
        <end position="352"/>
    </location>
</feature>
<dbReference type="AlphaFoldDB" id="A0A9P4HLB9"/>
<keyword evidence="3" id="KW-1185">Reference proteome</keyword>
<feature type="compositionally biased region" description="Basic residues" evidence="1">
    <location>
        <begin position="313"/>
        <end position="328"/>
    </location>
</feature>
<feature type="region of interest" description="Disordered" evidence="1">
    <location>
        <begin position="267"/>
        <end position="289"/>
    </location>
</feature>
<dbReference type="EMBL" id="ML978762">
    <property type="protein sequence ID" value="KAF2083709.1"/>
    <property type="molecule type" value="Genomic_DNA"/>
</dbReference>
<evidence type="ECO:0000256" key="1">
    <source>
        <dbReference type="SAM" id="MobiDB-lite"/>
    </source>
</evidence>
<comment type="caution">
    <text evidence="2">The sequence shown here is derived from an EMBL/GenBank/DDBJ whole genome shotgun (WGS) entry which is preliminary data.</text>
</comment>
<feature type="compositionally biased region" description="Polar residues" evidence="1">
    <location>
        <begin position="343"/>
        <end position="352"/>
    </location>
</feature>
<feature type="compositionally biased region" description="Basic and acidic residues" evidence="1">
    <location>
        <begin position="432"/>
        <end position="441"/>
    </location>
</feature>
<organism evidence="2 3">
    <name type="scientific">Saccharata proteae CBS 121410</name>
    <dbReference type="NCBI Taxonomy" id="1314787"/>
    <lineage>
        <taxon>Eukaryota</taxon>
        <taxon>Fungi</taxon>
        <taxon>Dikarya</taxon>
        <taxon>Ascomycota</taxon>
        <taxon>Pezizomycotina</taxon>
        <taxon>Dothideomycetes</taxon>
        <taxon>Dothideomycetes incertae sedis</taxon>
        <taxon>Botryosphaeriales</taxon>
        <taxon>Saccharataceae</taxon>
        <taxon>Saccharata</taxon>
    </lineage>
</organism>
<dbReference type="Proteomes" id="UP000799776">
    <property type="component" value="Unassembled WGS sequence"/>
</dbReference>
<feature type="region of interest" description="Disordered" evidence="1">
    <location>
        <begin position="398"/>
        <end position="448"/>
    </location>
</feature>
<gene>
    <name evidence="2" type="ORF">K490DRAFT_60247</name>
</gene>
<sequence>MSHLSPSSFLADLTVSRARSSPSMDSAEPRPNHNNIANPSDNRVTSQAQTMSNNKNTNNNVHLSFMDRRRFRQHQNTMAAALTAFAQDFGHLTEDQWLQTIASMSTSFTGVTRVRFEPAAGQEGRVGRDYFQQLAEDMGVGHEPAEDNGSPAQQPGVQEVTGLGVTQPSSSSDSSFPDYEREGDLSSLPDYESEDCLSPSARREQRFRQEMAKPNVREWGIPVAKRLARQPTHTPEWVHVAAEKFWTGESLLGAIPYERPIRERVGLPPSTPEYEPIGSPIGNPWYPPSTPESLRARLEAGADIYHQRLREKKERRRQRRERRRRHRHQEREPRRQEAEAQQSLSELPNNDDANVLVVEFNRGPSLSPPAEEIRVGDDEEVAVDLVPTIQAEMEEKVKTEAETGNSDAGVRAAATSPVHPPRYNLRPRIKRKSLDEQEGGRSAKKVKR</sequence>
<proteinExistence type="predicted"/>
<protein>
    <submittedName>
        <fullName evidence="2">Uncharacterized protein</fullName>
    </submittedName>
</protein>
<accession>A0A9P4HLB9</accession>
<name>A0A9P4HLB9_9PEZI</name>
<feature type="region of interest" description="Disordered" evidence="1">
    <location>
        <begin position="17"/>
        <end position="61"/>
    </location>
</feature>
<feature type="region of interest" description="Disordered" evidence="1">
    <location>
        <begin position="162"/>
        <end position="206"/>
    </location>
</feature>
<feature type="compositionally biased region" description="Basic and acidic residues" evidence="1">
    <location>
        <begin position="329"/>
        <end position="338"/>
    </location>
</feature>
<evidence type="ECO:0000313" key="3">
    <source>
        <dbReference type="Proteomes" id="UP000799776"/>
    </source>
</evidence>
<reference evidence="2" key="1">
    <citation type="journal article" date="2020" name="Stud. Mycol.">
        <title>101 Dothideomycetes genomes: a test case for predicting lifestyles and emergence of pathogens.</title>
        <authorList>
            <person name="Haridas S."/>
            <person name="Albert R."/>
            <person name="Binder M."/>
            <person name="Bloem J."/>
            <person name="Labutti K."/>
            <person name="Salamov A."/>
            <person name="Andreopoulos B."/>
            <person name="Baker S."/>
            <person name="Barry K."/>
            <person name="Bills G."/>
            <person name="Bluhm B."/>
            <person name="Cannon C."/>
            <person name="Castanera R."/>
            <person name="Culley D."/>
            <person name="Daum C."/>
            <person name="Ezra D."/>
            <person name="Gonzalez J."/>
            <person name="Henrissat B."/>
            <person name="Kuo A."/>
            <person name="Liang C."/>
            <person name="Lipzen A."/>
            <person name="Lutzoni F."/>
            <person name="Magnuson J."/>
            <person name="Mondo S."/>
            <person name="Nolan M."/>
            <person name="Ohm R."/>
            <person name="Pangilinan J."/>
            <person name="Park H.-J."/>
            <person name="Ramirez L."/>
            <person name="Alfaro M."/>
            <person name="Sun H."/>
            <person name="Tritt A."/>
            <person name="Yoshinaga Y."/>
            <person name="Zwiers L.-H."/>
            <person name="Turgeon B."/>
            <person name="Goodwin S."/>
            <person name="Spatafora J."/>
            <person name="Crous P."/>
            <person name="Grigoriev I."/>
        </authorList>
    </citation>
    <scope>NUCLEOTIDE SEQUENCE</scope>
    <source>
        <strain evidence="2">CBS 121410</strain>
    </source>
</reference>
<feature type="compositionally biased region" description="Polar residues" evidence="1">
    <location>
        <begin position="32"/>
        <end position="52"/>
    </location>
</feature>